<proteinExistence type="predicted"/>
<evidence type="ECO:0000313" key="3">
    <source>
        <dbReference type="EMBL" id="KAA6387315.1"/>
    </source>
</evidence>
<feature type="compositionally biased region" description="Low complexity" evidence="1">
    <location>
        <begin position="829"/>
        <end position="842"/>
    </location>
</feature>
<dbReference type="PANTHER" id="PTHR46756">
    <property type="entry name" value="TRANSGELIN"/>
    <property type="match status" value="1"/>
</dbReference>
<feature type="region of interest" description="Disordered" evidence="1">
    <location>
        <begin position="248"/>
        <end position="267"/>
    </location>
</feature>
<name>A0A5J4VXJ0_9EUKA</name>
<dbReference type="GO" id="GO:0001725">
    <property type="term" value="C:stress fiber"/>
    <property type="evidence" value="ECO:0007669"/>
    <property type="project" value="TreeGrafter"/>
</dbReference>
<feature type="compositionally biased region" description="Low complexity" evidence="1">
    <location>
        <begin position="650"/>
        <end position="665"/>
    </location>
</feature>
<feature type="compositionally biased region" description="Low complexity" evidence="1">
    <location>
        <begin position="714"/>
        <end position="741"/>
    </location>
</feature>
<dbReference type="GO" id="GO:0001578">
    <property type="term" value="P:microtubule bundle formation"/>
    <property type="evidence" value="ECO:0007669"/>
    <property type="project" value="TreeGrafter"/>
</dbReference>
<keyword evidence="2" id="KW-1133">Transmembrane helix</keyword>
<feature type="transmembrane region" description="Helical" evidence="2">
    <location>
        <begin position="7"/>
        <end position="27"/>
    </location>
</feature>
<comment type="caution">
    <text evidence="3">The sequence shown here is derived from an EMBL/GenBank/DDBJ whole genome shotgun (WGS) entry which is preliminary data.</text>
</comment>
<evidence type="ECO:0000313" key="4">
    <source>
        <dbReference type="Proteomes" id="UP000324800"/>
    </source>
</evidence>
<dbReference type="GO" id="GO:0008093">
    <property type="term" value="F:cytoskeletal anchor activity"/>
    <property type="evidence" value="ECO:0007669"/>
    <property type="project" value="TreeGrafter"/>
</dbReference>
<feature type="region of interest" description="Disordered" evidence="1">
    <location>
        <begin position="558"/>
        <end position="842"/>
    </location>
</feature>
<dbReference type="EMBL" id="SNRW01004426">
    <property type="protein sequence ID" value="KAA6387315.1"/>
    <property type="molecule type" value="Genomic_DNA"/>
</dbReference>
<dbReference type="AlphaFoldDB" id="A0A5J4VXJ0"/>
<dbReference type="GO" id="GO:0005737">
    <property type="term" value="C:cytoplasm"/>
    <property type="evidence" value="ECO:0007669"/>
    <property type="project" value="TreeGrafter"/>
</dbReference>
<dbReference type="GO" id="GO:1904825">
    <property type="term" value="P:protein localization to microtubule plus-end"/>
    <property type="evidence" value="ECO:0007669"/>
    <property type="project" value="TreeGrafter"/>
</dbReference>
<feature type="non-terminal residue" evidence="3">
    <location>
        <position position="1"/>
    </location>
</feature>
<feature type="compositionally biased region" description="Basic and acidic residues" evidence="1">
    <location>
        <begin position="812"/>
        <end position="823"/>
    </location>
</feature>
<accession>A0A5J4VXJ0</accession>
<dbReference type="GO" id="GO:0051764">
    <property type="term" value="P:actin crosslink formation"/>
    <property type="evidence" value="ECO:0007669"/>
    <property type="project" value="TreeGrafter"/>
</dbReference>
<feature type="compositionally biased region" description="Basic and acidic residues" evidence="1">
    <location>
        <begin position="748"/>
        <end position="760"/>
    </location>
</feature>
<dbReference type="GO" id="GO:0008017">
    <property type="term" value="F:microtubule binding"/>
    <property type="evidence" value="ECO:0007669"/>
    <property type="project" value="TreeGrafter"/>
</dbReference>
<feature type="compositionally biased region" description="Basic residues" evidence="1">
    <location>
        <begin position="689"/>
        <end position="713"/>
    </location>
</feature>
<feature type="compositionally biased region" description="Low complexity" evidence="1">
    <location>
        <begin position="761"/>
        <end position="811"/>
    </location>
</feature>
<dbReference type="GO" id="GO:0051015">
    <property type="term" value="F:actin filament binding"/>
    <property type="evidence" value="ECO:0007669"/>
    <property type="project" value="TreeGrafter"/>
</dbReference>
<feature type="compositionally biased region" description="Low complexity" evidence="1">
    <location>
        <begin position="674"/>
        <end position="688"/>
    </location>
</feature>
<dbReference type="GO" id="GO:0035371">
    <property type="term" value="C:microtubule plus-end"/>
    <property type="evidence" value="ECO:0007669"/>
    <property type="project" value="TreeGrafter"/>
</dbReference>
<dbReference type="GO" id="GO:0005884">
    <property type="term" value="C:actin filament"/>
    <property type="evidence" value="ECO:0007669"/>
    <property type="project" value="TreeGrafter"/>
</dbReference>
<keyword evidence="2" id="KW-0812">Transmembrane</keyword>
<dbReference type="GO" id="GO:0031110">
    <property type="term" value="P:regulation of microtubule polymerization or depolymerization"/>
    <property type="evidence" value="ECO:0007669"/>
    <property type="project" value="TreeGrafter"/>
</dbReference>
<feature type="compositionally biased region" description="Polar residues" evidence="1">
    <location>
        <begin position="255"/>
        <end position="265"/>
    </location>
</feature>
<protein>
    <submittedName>
        <fullName evidence="3">Uncharacterized protein</fullName>
    </submittedName>
</protein>
<evidence type="ECO:0000256" key="1">
    <source>
        <dbReference type="SAM" id="MobiDB-lite"/>
    </source>
</evidence>
<reference evidence="3 4" key="1">
    <citation type="submission" date="2019-03" db="EMBL/GenBank/DDBJ databases">
        <title>Single cell metagenomics reveals metabolic interactions within the superorganism composed of flagellate Streblomastix strix and complex community of Bacteroidetes bacteria on its surface.</title>
        <authorList>
            <person name="Treitli S.C."/>
            <person name="Kolisko M."/>
            <person name="Husnik F."/>
            <person name="Keeling P."/>
            <person name="Hampl V."/>
        </authorList>
    </citation>
    <scope>NUCLEOTIDE SEQUENCE [LARGE SCALE GENOMIC DNA]</scope>
    <source>
        <strain evidence="3">ST1C</strain>
    </source>
</reference>
<gene>
    <name evidence="3" type="ORF">EZS28_017160</name>
</gene>
<feature type="compositionally biased region" description="Polar residues" evidence="1">
    <location>
        <begin position="596"/>
        <end position="618"/>
    </location>
</feature>
<feature type="transmembrane region" description="Helical" evidence="2">
    <location>
        <begin position="507"/>
        <end position="530"/>
    </location>
</feature>
<keyword evidence="2" id="KW-0472">Membrane</keyword>
<organism evidence="3 4">
    <name type="scientific">Streblomastix strix</name>
    <dbReference type="NCBI Taxonomy" id="222440"/>
    <lineage>
        <taxon>Eukaryota</taxon>
        <taxon>Metamonada</taxon>
        <taxon>Preaxostyla</taxon>
        <taxon>Oxymonadida</taxon>
        <taxon>Streblomastigidae</taxon>
        <taxon>Streblomastix</taxon>
    </lineage>
</organism>
<dbReference type="PANTHER" id="PTHR46756:SF18">
    <property type="entry name" value="GAS2-LIKE PROTEIN PICKLED EGGS"/>
    <property type="match status" value="1"/>
</dbReference>
<sequence>GTGVKSGLSGTAIAIIVVAAVVVLRYHQRLSVNFTSCQDLDGSEGKPYTSIGEGVSKTFTQLGHVTTINVIPRKDSDKLKQYKERDIVIGDKLVEIIGLDGEFGPKSVIISAEEGGQYNGSVIAVTSGSLTLNNLLILALDQPTTEILITLNGVAGQISIINCTLEERSYLTTYTLPYIRGIYGRTIYIQSTLFKGGKFAHSALIETEERLSELVIENSKFQKQLFDAEDKGKGLALDAKVGPRGRLSVKGTKFTPDQSSNGQSNDEAEELCSWDSALIHVTGGTIQLSDSSLTGWSEGALLLEDGGSAVIDENVIFQANDPGFGSYQSIRRNIMCRGGGSISAETLDSFKKEDGSVSDSLWIYQGDSLSGDSEGECQLLGALKQHSSPHFIPILNDSIGSQDEADIEKGELKITFKGENLIPCGLLFEIYNRDNEKENYISAVTYSADSNEQQFSTVVQIERLPANSQLDARLRYGQSIVTAGFDVYVTGDLKKGTGVKSGLSGTVIAIIVVAAVVVLILIITLIVILASRLNKKDKDYIQGDDEVVTERKRVKLTPAETEIIDEDEDEEGNQDYSNGPDDQLSRSKIVDGTDIVTVQGSARTSESQTQSGGDQGSYSRAVGGGQTQYLVPHPDSSEPVADEDDSTTASHSSRGSKPTTSSTGKKGSDKESTSSDSTSGSSSSSSSQHTKHSSSSKASKSQKPKKSASKKSSKSGSRSSSASSKSTSSSSSSSSVSGSKASKSKSQSKKDSEGKSKTSDDSSSSDSSSGSSSSSDNNSANKSAAKTGSTSGTSSSSSSGSSSDSSGTASGSDKDKSNIKDTQSDSDSDSSSSSSSSSKSDE</sequence>
<dbReference type="Proteomes" id="UP000324800">
    <property type="component" value="Unassembled WGS sequence"/>
</dbReference>
<evidence type="ECO:0000256" key="2">
    <source>
        <dbReference type="SAM" id="Phobius"/>
    </source>
</evidence>
<feature type="compositionally biased region" description="Acidic residues" evidence="1">
    <location>
        <begin position="562"/>
        <end position="573"/>
    </location>
</feature>